<comment type="caution">
    <text evidence="1">The sequence shown here is derived from an EMBL/GenBank/DDBJ whole genome shotgun (WGS) entry which is preliminary data.</text>
</comment>
<dbReference type="EMBL" id="CACVBM020001091">
    <property type="protein sequence ID" value="CAA7030098.1"/>
    <property type="molecule type" value="Genomic_DNA"/>
</dbReference>
<dbReference type="OrthoDB" id="438440at2759"/>
<evidence type="ECO:0000313" key="1">
    <source>
        <dbReference type="EMBL" id="CAA7030098.1"/>
    </source>
</evidence>
<reference evidence="1" key="1">
    <citation type="submission" date="2020-01" db="EMBL/GenBank/DDBJ databases">
        <authorList>
            <person name="Mishra B."/>
        </authorList>
    </citation>
    <scope>NUCLEOTIDE SEQUENCE [LARGE SCALE GENOMIC DNA]</scope>
</reference>
<organism evidence="1 2">
    <name type="scientific">Microthlaspi erraticum</name>
    <dbReference type="NCBI Taxonomy" id="1685480"/>
    <lineage>
        <taxon>Eukaryota</taxon>
        <taxon>Viridiplantae</taxon>
        <taxon>Streptophyta</taxon>
        <taxon>Embryophyta</taxon>
        <taxon>Tracheophyta</taxon>
        <taxon>Spermatophyta</taxon>
        <taxon>Magnoliopsida</taxon>
        <taxon>eudicotyledons</taxon>
        <taxon>Gunneridae</taxon>
        <taxon>Pentapetalae</taxon>
        <taxon>rosids</taxon>
        <taxon>malvids</taxon>
        <taxon>Brassicales</taxon>
        <taxon>Brassicaceae</taxon>
        <taxon>Coluteocarpeae</taxon>
        <taxon>Microthlaspi</taxon>
    </lineage>
</organism>
<proteinExistence type="predicted"/>
<accession>A0A6D2INV7</accession>
<dbReference type="AlphaFoldDB" id="A0A6D2INV7"/>
<dbReference type="Proteomes" id="UP000467841">
    <property type="component" value="Unassembled WGS sequence"/>
</dbReference>
<sequence length="148" mass="16485">MVAPPTLNGRLPLPQVFAFKSYLPLYSSSLQIPFFSSPQLFLAPNKFPSSEVTTLRFTVRSHCSPPASMEPRKFNGKWDCHASSSSEGLLANSTPCQWEWATCSFGSAVATLLAIELSSSQLAKRGAITVTTYHVQFWIFKSRQQIFF</sequence>
<gene>
    <name evidence="1" type="ORF">MERR_LOCUS17333</name>
</gene>
<name>A0A6D2INV7_9BRAS</name>
<evidence type="ECO:0000313" key="2">
    <source>
        <dbReference type="Proteomes" id="UP000467841"/>
    </source>
</evidence>
<keyword evidence="2" id="KW-1185">Reference proteome</keyword>
<protein>
    <submittedName>
        <fullName evidence="1">Uncharacterized protein</fullName>
    </submittedName>
</protein>